<keyword evidence="5" id="KW-1185">Reference proteome</keyword>
<dbReference type="PANTHER" id="PTHR45896">
    <property type="entry name" value="N-ALPHA-ACETYLTRANSFERASE 30"/>
    <property type="match status" value="1"/>
</dbReference>
<dbReference type="InterPro" id="IPR016181">
    <property type="entry name" value="Acyl_CoA_acyltransferase"/>
</dbReference>
<dbReference type="SUPFAM" id="SSF55729">
    <property type="entry name" value="Acyl-CoA N-acyltransferases (Nat)"/>
    <property type="match status" value="1"/>
</dbReference>
<proteinExistence type="predicted"/>
<evidence type="ECO:0000313" key="5">
    <source>
        <dbReference type="Proteomes" id="UP000017246"/>
    </source>
</evidence>
<dbReference type="Gene3D" id="3.40.630.30">
    <property type="match status" value="1"/>
</dbReference>
<organism evidence="4 5">
    <name type="scientific">Echinococcus multilocularis</name>
    <name type="common">Fox tapeworm</name>
    <dbReference type="NCBI Taxonomy" id="6211"/>
    <lineage>
        <taxon>Eukaryota</taxon>
        <taxon>Metazoa</taxon>
        <taxon>Spiralia</taxon>
        <taxon>Lophotrochozoa</taxon>
        <taxon>Platyhelminthes</taxon>
        <taxon>Cestoda</taxon>
        <taxon>Eucestoda</taxon>
        <taxon>Cyclophyllidea</taxon>
        <taxon>Taeniidae</taxon>
        <taxon>Echinococcus</taxon>
    </lineage>
</organism>
<dbReference type="InterPro" id="IPR044542">
    <property type="entry name" value="NAA30-like"/>
</dbReference>
<name>A0A087W241_ECHMU</name>
<evidence type="ECO:0000256" key="1">
    <source>
        <dbReference type="ARBA" id="ARBA00022679"/>
    </source>
</evidence>
<dbReference type="OMA" id="AFTDTHI"/>
<keyword evidence="2" id="KW-0012">Acyltransferase</keyword>
<evidence type="ECO:0000256" key="2">
    <source>
        <dbReference type="ARBA" id="ARBA00023315"/>
    </source>
</evidence>
<dbReference type="GO" id="GO:0004596">
    <property type="term" value="F:protein-N-terminal amino-acid acetyltransferase activity"/>
    <property type="evidence" value="ECO:0007669"/>
    <property type="project" value="InterPro"/>
</dbReference>
<dbReference type="STRING" id="6211.A0A087W241"/>
<dbReference type="AlphaFoldDB" id="A0A087W241"/>
<dbReference type="PANTHER" id="PTHR45896:SF1">
    <property type="entry name" value="N-ALPHA-ACETYLTRANSFERASE 30"/>
    <property type="match status" value="1"/>
</dbReference>
<dbReference type="OrthoDB" id="249099at2759"/>
<dbReference type="Proteomes" id="UP000017246">
    <property type="component" value="Unassembled WGS sequence"/>
</dbReference>
<protein>
    <submittedName>
        <fullName evidence="4">N acetyltransferase mak3</fullName>
    </submittedName>
</protein>
<keyword evidence="1 4" id="KW-0808">Transferase</keyword>
<dbReference type="GO" id="GO:0031417">
    <property type="term" value="C:NatC complex"/>
    <property type="evidence" value="ECO:0007669"/>
    <property type="project" value="TreeGrafter"/>
</dbReference>
<gene>
    <name evidence="4" type="ORF">EmuJ_000247600</name>
</gene>
<reference evidence="4" key="1">
    <citation type="journal article" date="2013" name="Nature">
        <title>The genomes of four tapeworm species reveal adaptations to parasitism.</title>
        <authorList>
            <person name="Tsai I.J."/>
            <person name="Zarowiecki M."/>
            <person name="Holroyd N."/>
            <person name="Garciarrubio A."/>
            <person name="Sanchez-Flores A."/>
            <person name="Brooks K.L."/>
            <person name="Tracey A."/>
            <person name="Bobes R.J."/>
            <person name="Fragoso G."/>
            <person name="Sciutto E."/>
            <person name="Aslett M."/>
            <person name="Beasley H."/>
            <person name="Bennett H.M."/>
            <person name="Cai J."/>
            <person name="Camicia F."/>
            <person name="Clark R."/>
            <person name="Cucher M."/>
            <person name="De Silva N."/>
            <person name="Day T.A."/>
            <person name="Deplazes P."/>
            <person name="Estrada K."/>
            <person name="Fernandez C."/>
            <person name="Holland P.W."/>
            <person name="Hou J."/>
            <person name="Hu S."/>
            <person name="Huckvale T."/>
            <person name="Hung S.S."/>
            <person name="Kamenetzky L."/>
            <person name="Keane J.A."/>
            <person name="Kiss F."/>
            <person name="Koziol U."/>
            <person name="Lambert O."/>
            <person name="Liu K."/>
            <person name="Luo X."/>
            <person name="Luo Y."/>
            <person name="Macchiaroli N."/>
            <person name="Nichol S."/>
            <person name="Paps J."/>
            <person name="Parkinson J."/>
            <person name="Pouchkina-Stantcheva N."/>
            <person name="Riddiford N."/>
            <person name="Rosenzvit M."/>
            <person name="Salinas G."/>
            <person name="Wasmuth J.D."/>
            <person name="Zamanian M."/>
            <person name="Zheng Y."/>
            <person name="Cai X."/>
            <person name="Soberon X."/>
            <person name="Olson P.D."/>
            <person name="Laclette J.P."/>
            <person name="Brehm K."/>
            <person name="Berriman M."/>
            <person name="Garciarrubio A."/>
            <person name="Bobes R.J."/>
            <person name="Fragoso G."/>
            <person name="Sanchez-Flores A."/>
            <person name="Estrada K."/>
            <person name="Cevallos M.A."/>
            <person name="Morett E."/>
            <person name="Gonzalez V."/>
            <person name="Portillo T."/>
            <person name="Ochoa-Leyva A."/>
            <person name="Jose M.V."/>
            <person name="Sciutto E."/>
            <person name="Landa A."/>
            <person name="Jimenez L."/>
            <person name="Valdes V."/>
            <person name="Carrero J.C."/>
            <person name="Larralde C."/>
            <person name="Morales-Montor J."/>
            <person name="Limon-Lason J."/>
            <person name="Soberon X."/>
            <person name="Laclette J.P."/>
        </authorList>
    </citation>
    <scope>NUCLEOTIDE SEQUENCE [LARGE SCALE GENOMIC DNA]</scope>
</reference>
<evidence type="ECO:0000313" key="4">
    <source>
        <dbReference type="EMBL" id="CDI98610.1"/>
    </source>
</evidence>
<evidence type="ECO:0000256" key="3">
    <source>
        <dbReference type="SAM" id="MobiDB-lite"/>
    </source>
</evidence>
<accession>A0A087W241</accession>
<dbReference type="EMBL" id="LN902844">
    <property type="protein sequence ID" value="CDI98610.1"/>
    <property type="molecule type" value="Genomic_DNA"/>
</dbReference>
<reference evidence="4" key="2">
    <citation type="submission" date="2015-11" db="EMBL/GenBank/DDBJ databases">
        <authorList>
            <person name="Zhang Y."/>
            <person name="Guo Z."/>
        </authorList>
    </citation>
    <scope>NUCLEOTIDE SEQUENCE</scope>
</reference>
<sequence length="251" mass="29484">MKAWCASLRKIELPDSQRYDKLYHPSGWRVQSGQTPCVNTAPPPRPHKCGSYSHRPQSKRPRDGEGSIQDPCYPQYPRFRLPPIPPENCFDKHSSFNETLLGSLDYHDYSARKYYRIFQNRFDLDVIRRFMPYNLCKTYPTATTRYFAFNWPECCIIAFTDTHIPIGIIMAHQMEPRRARITMLAVEQRIDENDVYKNLMLLEIQRLRKNGIHAVVLLPVNGDTKKRLLRIFGETGPLRRVNDRGGFQFYI</sequence>
<feature type="region of interest" description="Disordered" evidence="3">
    <location>
        <begin position="31"/>
        <end position="68"/>
    </location>
</feature>